<evidence type="ECO:0000256" key="16">
    <source>
        <dbReference type="SAM" id="MobiDB-lite"/>
    </source>
</evidence>
<reference evidence="21" key="1">
    <citation type="submission" date="2013-03" db="EMBL/GenBank/DDBJ databases">
        <title>Genome sequence of Chthonomonas calidirosea, the first sequenced genome from the Armatimonadetes phylum (formally candidate division OP10).</title>
        <authorList>
            <person name="Lee K.C.Y."/>
            <person name="Morgan X.C."/>
            <person name="Dunfield P.F."/>
            <person name="Tamas I."/>
            <person name="Houghton K.M."/>
            <person name="Vyssotski M."/>
            <person name="Ryan J.L.J."/>
            <person name="Lagutin K."/>
            <person name="McDonald I.R."/>
            <person name="Stott M.B."/>
        </authorList>
    </citation>
    <scope>NUCLEOTIDE SEQUENCE [LARGE SCALE GENOMIC DNA]</scope>
    <source>
        <strain evidence="21">DSM 23976 / ICMP 18418 / T49</strain>
    </source>
</reference>
<name>S0EU66_CHTCT</name>
<dbReference type="CDD" id="cd16916">
    <property type="entry name" value="HATPase_CheA-like"/>
    <property type="match status" value="1"/>
</dbReference>
<dbReference type="PRINTS" id="PR00344">
    <property type="entry name" value="BCTRLSENSOR"/>
</dbReference>
<dbReference type="InterPro" id="IPR037052">
    <property type="entry name" value="CheA-like_P2_sf"/>
</dbReference>
<dbReference type="InterPro" id="IPR037006">
    <property type="entry name" value="CheA-like_homodim_sf"/>
</dbReference>
<dbReference type="SMART" id="SM00387">
    <property type="entry name" value="HATPase_c"/>
    <property type="match status" value="1"/>
</dbReference>
<proteinExistence type="predicted"/>
<dbReference type="EMBL" id="HF951689">
    <property type="protein sequence ID" value="CCW35212.1"/>
    <property type="molecule type" value="Genomic_DNA"/>
</dbReference>
<evidence type="ECO:0000256" key="4">
    <source>
        <dbReference type="ARBA" id="ARBA00021495"/>
    </source>
</evidence>
<accession>S0EU66</accession>
<feature type="domain" description="HPt" evidence="19">
    <location>
        <begin position="1"/>
        <end position="104"/>
    </location>
</feature>
<evidence type="ECO:0000256" key="12">
    <source>
        <dbReference type="ARBA" id="ARBA00023012"/>
    </source>
</evidence>
<evidence type="ECO:0000259" key="19">
    <source>
        <dbReference type="PROSITE" id="PS50894"/>
    </source>
</evidence>
<keyword evidence="9" id="KW-0547">Nucleotide-binding</keyword>
<keyword evidence="11" id="KW-0067">ATP-binding</keyword>
<evidence type="ECO:0000259" key="18">
    <source>
        <dbReference type="PROSITE" id="PS50851"/>
    </source>
</evidence>
<keyword evidence="10 20" id="KW-0418">Kinase</keyword>
<evidence type="ECO:0000256" key="9">
    <source>
        <dbReference type="ARBA" id="ARBA00022741"/>
    </source>
</evidence>
<dbReference type="GO" id="GO:0005524">
    <property type="term" value="F:ATP binding"/>
    <property type="evidence" value="ECO:0007669"/>
    <property type="project" value="UniProtKB-KW"/>
</dbReference>
<dbReference type="SMART" id="SM01231">
    <property type="entry name" value="H-kinase_dim"/>
    <property type="match status" value="1"/>
</dbReference>
<organism evidence="20 21">
    <name type="scientific">Chthonomonas calidirosea (strain DSM 23976 / ICMP 18418 / T49)</name>
    <dbReference type="NCBI Taxonomy" id="1303518"/>
    <lineage>
        <taxon>Bacteria</taxon>
        <taxon>Bacillati</taxon>
        <taxon>Armatimonadota</taxon>
        <taxon>Chthonomonadia</taxon>
        <taxon>Chthonomonadales</taxon>
        <taxon>Chthonomonadaceae</taxon>
        <taxon>Chthonomonas</taxon>
    </lineage>
</organism>
<dbReference type="eggNOG" id="COG2198">
    <property type="taxonomic scope" value="Bacteria"/>
</dbReference>
<dbReference type="InterPro" id="IPR004358">
    <property type="entry name" value="Sig_transdc_His_kin-like_C"/>
</dbReference>
<dbReference type="InterPro" id="IPR036890">
    <property type="entry name" value="HATPase_C_sf"/>
</dbReference>
<feature type="domain" description="CheW-like" evidence="18">
    <location>
        <begin position="550"/>
        <end position="699"/>
    </location>
</feature>
<comment type="subcellular location">
    <subcellularLocation>
        <location evidence="2">Cytoplasm</location>
    </subcellularLocation>
</comment>
<keyword evidence="21" id="KW-1185">Reference proteome</keyword>
<dbReference type="SMART" id="SM00073">
    <property type="entry name" value="HPT"/>
    <property type="match status" value="1"/>
</dbReference>
<feature type="compositionally biased region" description="Polar residues" evidence="16">
    <location>
        <begin position="284"/>
        <end position="294"/>
    </location>
</feature>
<dbReference type="InParanoid" id="S0EU66"/>
<dbReference type="HOGENOM" id="CLU_000650_3_6_0"/>
<dbReference type="InterPro" id="IPR008207">
    <property type="entry name" value="Sig_transdc_His_kin_Hpt_dom"/>
</dbReference>
<dbReference type="Proteomes" id="UP000014227">
    <property type="component" value="Chromosome I"/>
</dbReference>
<evidence type="ECO:0000256" key="2">
    <source>
        <dbReference type="ARBA" id="ARBA00004496"/>
    </source>
</evidence>
<dbReference type="SUPFAM" id="SSF55874">
    <property type="entry name" value="ATPase domain of HSP90 chaperone/DNA topoisomerase II/histidine kinase"/>
    <property type="match status" value="1"/>
</dbReference>
<dbReference type="GO" id="GO:0006935">
    <property type="term" value="P:chemotaxis"/>
    <property type="evidence" value="ECO:0007669"/>
    <property type="project" value="UniProtKB-KW"/>
</dbReference>
<evidence type="ECO:0000256" key="13">
    <source>
        <dbReference type="ARBA" id="ARBA00035100"/>
    </source>
</evidence>
<dbReference type="SUPFAM" id="SSF47226">
    <property type="entry name" value="Histidine-containing phosphotransfer domain, HPT domain"/>
    <property type="match status" value="1"/>
</dbReference>
<dbReference type="InterPro" id="IPR036061">
    <property type="entry name" value="CheW-like_dom_sf"/>
</dbReference>
<dbReference type="Gene3D" id="1.10.287.560">
    <property type="entry name" value="Histidine kinase CheA-like, homodimeric domain"/>
    <property type="match status" value="1"/>
</dbReference>
<evidence type="ECO:0000256" key="8">
    <source>
        <dbReference type="ARBA" id="ARBA00022679"/>
    </source>
</evidence>
<keyword evidence="15" id="KW-0175">Coiled coil</keyword>
<dbReference type="EC" id="2.7.13.3" evidence="3"/>
<dbReference type="PROSITE" id="PS50109">
    <property type="entry name" value="HIS_KIN"/>
    <property type="match status" value="1"/>
</dbReference>
<dbReference type="PANTHER" id="PTHR43395:SF10">
    <property type="entry name" value="CHEMOTAXIS PROTEIN CHEA"/>
    <property type="match status" value="1"/>
</dbReference>
<evidence type="ECO:0000313" key="21">
    <source>
        <dbReference type="Proteomes" id="UP000014227"/>
    </source>
</evidence>
<dbReference type="InterPro" id="IPR002545">
    <property type="entry name" value="CheW-lke_dom"/>
</dbReference>
<dbReference type="CDD" id="cd00731">
    <property type="entry name" value="CheA_reg"/>
    <property type="match status" value="1"/>
</dbReference>
<dbReference type="Gene3D" id="3.30.565.10">
    <property type="entry name" value="Histidine kinase-like ATPase, C-terminal domain"/>
    <property type="match status" value="1"/>
</dbReference>
<keyword evidence="12" id="KW-0902">Two-component regulatory system</keyword>
<evidence type="ECO:0000259" key="17">
    <source>
        <dbReference type="PROSITE" id="PS50109"/>
    </source>
</evidence>
<dbReference type="InterPro" id="IPR036097">
    <property type="entry name" value="HisK_dim/P_sf"/>
</dbReference>
<dbReference type="Pfam" id="PF02518">
    <property type="entry name" value="HATPase_c"/>
    <property type="match status" value="1"/>
</dbReference>
<evidence type="ECO:0000256" key="7">
    <source>
        <dbReference type="ARBA" id="ARBA00022553"/>
    </source>
</evidence>
<evidence type="ECO:0000256" key="6">
    <source>
        <dbReference type="ARBA" id="ARBA00022500"/>
    </source>
</evidence>
<evidence type="ECO:0000256" key="3">
    <source>
        <dbReference type="ARBA" id="ARBA00012438"/>
    </source>
</evidence>
<comment type="catalytic activity">
    <reaction evidence="1">
        <text>ATP + protein L-histidine = ADP + protein N-phospho-L-histidine.</text>
        <dbReference type="EC" id="2.7.13.3"/>
    </reaction>
</comment>
<dbReference type="Pfam" id="PF01584">
    <property type="entry name" value="CheW"/>
    <property type="match status" value="1"/>
</dbReference>
<dbReference type="InterPro" id="IPR035891">
    <property type="entry name" value="CheY-binding_CheA"/>
</dbReference>
<evidence type="ECO:0000256" key="10">
    <source>
        <dbReference type="ARBA" id="ARBA00022777"/>
    </source>
</evidence>
<comment type="function">
    <text evidence="13">Involved in the transmission of sensory signals from the chemoreceptors to the flagellar motors. CheA is autophosphorylated; it can transfer its phosphate group to either CheB or CheY.</text>
</comment>
<gene>
    <name evidence="20" type="ORF">CCALI_01395</name>
</gene>
<evidence type="ECO:0000256" key="5">
    <source>
        <dbReference type="ARBA" id="ARBA00022490"/>
    </source>
</evidence>
<dbReference type="Pfam" id="PF07194">
    <property type="entry name" value="P2"/>
    <property type="match status" value="1"/>
</dbReference>
<feature type="coiled-coil region" evidence="15">
    <location>
        <begin position="6"/>
        <end position="40"/>
    </location>
</feature>
<keyword evidence="6" id="KW-0145">Chemotaxis</keyword>
<evidence type="ECO:0000256" key="14">
    <source>
        <dbReference type="PROSITE-ProRule" id="PRU00110"/>
    </source>
</evidence>
<dbReference type="InterPro" id="IPR051315">
    <property type="entry name" value="Bact_Chemotaxis_CheA"/>
</dbReference>
<dbReference type="PROSITE" id="PS50894">
    <property type="entry name" value="HPT"/>
    <property type="match status" value="1"/>
</dbReference>
<dbReference type="Gene3D" id="1.20.120.160">
    <property type="entry name" value="HPT domain"/>
    <property type="match status" value="1"/>
</dbReference>
<dbReference type="SMART" id="SM00260">
    <property type="entry name" value="CheW"/>
    <property type="match status" value="1"/>
</dbReference>
<dbReference type="GO" id="GO:0000155">
    <property type="term" value="F:phosphorelay sensor kinase activity"/>
    <property type="evidence" value="ECO:0007669"/>
    <property type="project" value="InterPro"/>
</dbReference>
<sequence length="708" mass="78489">MNEEMRSFLQVFLQEANEQIELLEQDILKLEQEASSELLQEIFRAAHTLKGAARAMGYQAMGDLTHAMEDLFDLLRNRQIEVTPELVDVLFQGLDALKVMLIEIADTGTTQHETSALTAQLRAVAHCQDPTMNASPSQTTEGEELALSESTLEACQQALATGHALYRIDVSLAPDSMLKSVRALMVLQGLEAVGAVLHTWPDEAALEEERFGTSFTVLVATTQPVEKLRAEVERISEVVGVNIVPWMPPASTKPQTAANVEPTGLHETEVQAASKEELSKEKGQQTTSAPQPQTIRVDVNRLDNLMNLIGELVIDRTRIAQLCAQIEHQLGNDATMEHLQEVAIHIARITDQLQDEVMKARMLPIENVFNRFPRMMRDLAKRLNKEFQFEIEGKETELDRSVIEAIGDPLIHMLRNSVDHGIEPPEERERLGKPRAGTVWLRARHQENHIIIEVEDDGRGIDPTKMREAAVQKGLMSREAAQRLSDREAIALIFTPGFSTAQQVSDVSGRGVGMDIVRSNLQRLGATIDIESWVGKGTRFCIRLPLTLAIIRSLLVRVGEAVYAIPLNSVAETLRVDLQNVRSVRRQPTILLRGETLRLAHLQNLLPAHTAQSNKTLAVVRSECKHKPEKQALNVVVVGLERDRIGLIVDRFIGEQEIVIKTLGKFIGDVQGVSGATILGDGRMALILDVEGILNLANHQRGVKAHAA</sequence>
<evidence type="ECO:0000256" key="15">
    <source>
        <dbReference type="SAM" id="Coils"/>
    </source>
</evidence>
<protein>
    <recommendedName>
        <fullName evidence="4">Chemotaxis protein CheA</fullName>
        <ecNumber evidence="3">2.7.13.3</ecNumber>
    </recommendedName>
</protein>
<dbReference type="AlphaFoldDB" id="S0EU66"/>
<evidence type="ECO:0000256" key="11">
    <source>
        <dbReference type="ARBA" id="ARBA00022840"/>
    </source>
</evidence>
<dbReference type="Pfam" id="PF02895">
    <property type="entry name" value="H-kinase_dim"/>
    <property type="match status" value="1"/>
</dbReference>
<dbReference type="FunCoup" id="S0EU66">
    <property type="interactions" value="167"/>
</dbReference>
<dbReference type="InterPro" id="IPR003594">
    <property type="entry name" value="HATPase_dom"/>
</dbReference>
<feature type="region of interest" description="Disordered" evidence="16">
    <location>
        <begin position="271"/>
        <end position="294"/>
    </location>
</feature>
<dbReference type="PROSITE" id="PS50851">
    <property type="entry name" value="CHEW"/>
    <property type="match status" value="1"/>
</dbReference>
<dbReference type="Gene3D" id="2.30.30.40">
    <property type="entry name" value="SH3 Domains"/>
    <property type="match status" value="1"/>
</dbReference>
<dbReference type="InterPro" id="IPR004105">
    <property type="entry name" value="CheA-like_dim"/>
</dbReference>
<feature type="compositionally biased region" description="Basic and acidic residues" evidence="16">
    <location>
        <begin position="271"/>
        <end position="283"/>
    </location>
</feature>
<dbReference type="CDD" id="cd00088">
    <property type="entry name" value="HPT"/>
    <property type="match status" value="1"/>
</dbReference>
<feature type="domain" description="Histidine kinase" evidence="17">
    <location>
        <begin position="339"/>
        <end position="548"/>
    </location>
</feature>
<dbReference type="Gene3D" id="3.30.70.1110">
    <property type="entry name" value="Histidine kinase CheA-like, P2 response regulator-binding domain"/>
    <property type="match status" value="1"/>
</dbReference>
<dbReference type="PATRIC" id="fig|1303518.3.peg.1426"/>
<dbReference type="PANTHER" id="PTHR43395">
    <property type="entry name" value="SENSOR HISTIDINE KINASE CHEA"/>
    <property type="match status" value="1"/>
</dbReference>
<dbReference type="Pfam" id="PF01627">
    <property type="entry name" value="Hpt"/>
    <property type="match status" value="1"/>
</dbReference>
<dbReference type="RefSeq" id="WP_016482751.1">
    <property type="nucleotide sequence ID" value="NC_021487.1"/>
</dbReference>
<keyword evidence="5" id="KW-0963">Cytoplasm</keyword>
<evidence type="ECO:0000256" key="1">
    <source>
        <dbReference type="ARBA" id="ARBA00000085"/>
    </source>
</evidence>
<dbReference type="InterPro" id="IPR005467">
    <property type="entry name" value="His_kinase_dom"/>
</dbReference>
<feature type="modified residue" description="Phosphohistidine" evidence="14">
    <location>
        <position position="47"/>
    </location>
</feature>
<dbReference type="InterPro" id="IPR036641">
    <property type="entry name" value="HPT_dom_sf"/>
</dbReference>
<dbReference type="GO" id="GO:0005737">
    <property type="term" value="C:cytoplasm"/>
    <property type="evidence" value="ECO:0007669"/>
    <property type="project" value="UniProtKB-SubCell"/>
</dbReference>
<evidence type="ECO:0000313" key="20">
    <source>
        <dbReference type="EMBL" id="CCW35212.1"/>
    </source>
</evidence>
<dbReference type="FunFam" id="3.30.565.10:FF:000016">
    <property type="entry name" value="Chemotaxis protein CheA, putative"/>
    <property type="match status" value="1"/>
</dbReference>
<keyword evidence="8 20" id="KW-0808">Transferase</keyword>
<dbReference type="SUPFAM" id="SSF47384">
    <property type="entry name" value="Homodimeric domain of signal transducing histidine kinase"/>
    <property type="match status" value="1"/>
</dbReference>
<dbReference type="InterPro" id="IPR010808">
    <property type="entry name" value="CheA_P2-bd"/>
</dbReference>
<dbReference type="STRING" id="454171.CP488_02701"/>
<dbReference type="KEGG" id="ccz:CCALI_01395"/>
<dbReference type="SUPFAM" id="SSF50341">
    <property type="entry name" value="CheW-like"/>
    <property type="match status" value="1"/>
</dbReference>
<keyword evidence="7 14" id="KW-0597">Phosphoprotein</keyword>
<dbReference type="SUPFAM" id="SSF55052">
    <property type="entry name" value="CheY-binding domain of CheA"/>
    <property type="match status" value="1"/>
</dbReference>
<dbReference type="eggNOG" id="COG0643">
    <property type="taxonomic scope" value="Bacteria"/>
</dbReference>